<evidence type="ECO:0000313" key="7">
    <source>
        <dbReference type="EMBL" id="MFC0680703.1"/>
    </source>
</evidence>
<evidence type="ECO:0000313" key="8">
    <source>
        <dbReference type="Proteomes" id="UP001589896"/>
    </source>
</evidence>
<dbReference type="InterPro" id="IPR022781">
    <property type="entry name" value="Flagellar_biosynth_FliO"/>
</dbReference>
<comment type="subcellular location">
    <subcellularLocation>
        <location evidence="5">Cell membrane</location>
    </subcellularLocation>
    <subcellularLocation>
        <location evidence="5">Bacterial flagellum basal body</location>
    </subcellularLocation>
</comment>
<dbReference type="Pfam" id="PF04347">
    <property type="entry name" value="FliO"/>
    <property type="match status" value="1"/>
</dbReference>
<evidence type="ECO:0000256" key="1">
    <source>
        <dbReference type="ARBA" id="ARBA00022475"/>
    </source>
</evidence>
<keyword evidence="7" id="KW-0282">Flagellum</keyword>
<protein>
    <recommendedName>
        <fullName evidence="5">Flagellar protein</fullName>
    </recommendedName>
</protein>
<dbReference type="RefSeq" id="WP_386672689.1">
    <property type="nucleotide sequence ID" value="NZ_JBHLTG010000006.1"/>
</dbReference>
<keyword evidence="2 5" id="KW-0812">Transmembrane</keyword>
<feature type="region of interest" description="Disordered" evidence="6">
    <location>
        <begin position="127"/>
        <end position="159"/>
    </location>
</feature>
<evidence type="ECO:0000256" key="3">
    <source>
        <dbReference type="ARBA" id="ARBA00022989"/>
    </source>
</evidence>
<comment type="similarity">
    <text evidence="5">Belongs to the FliO/MopB family.</text>
</comment>
<gene>
    <name evidence="7" type="primary">fliO</name>
    <name evidence="7" type="ORF">ACFFGH_22965</name>
</gene>
<keyword evidence="5" id="KW-0975">Bacterial flagellum</keyword>
<keyword evidence="4 5" id="KW-0472">Membrane</keyword>
<organism evidence="7 8">
    <name type="scientific">Lysobacter korlensis</name>
    <dbReference type="NCBI Taxonomy" id="553636"/>
    <lineage>
        <taxon>Bacteria</taxon>
        <taxon>Pseudomonadati</taxon>
        <taxon>Pseudomonadota</taxon>
        <taxon>Gammaproteobacteria</taxon>
        <taxon>Lysobacterales</taxon>
        <taxon>Lysobacteraceae</taxon>
        <taxon>Lysobacter</taxon>
    </lineage>
</organism>
<keyword evidence="7" id="KW-0969">Cilium</keyword>
<keyword evidence="8" id="KW-1185">Reference proteome</keyword>
<keyword evidence="3 5" id="KW-1133">Transmembrane helix</keyword>
<dbReference type="EMBL" id="JBHLTG010000006">
    <property type="protein sequence ID" value="MFC0680703.1"/>
    <property type="molecule type" value="Genomic_DNA"/>
</dbReference>
<comment type="caution">
    <text evidence="7">The sequence shown here is derived from an EMBL/GenBank/DDBJ whole genome shotgun (WGS) entry which is preliminary data.</text>
</comment>
<feature type="transmembrane region" description="Helical" evidence="5">
    <location>
        <begin position="6"/>
        <end position="24"/>
    </location>
</feature>
<keyword evidence="1 5" id="KW-1003">Cell membrane</keyword>
<dbReference type="Proteomes" id="UP001589896">
    <property type="component" value="Unassembled WGS sequence"/>
</dbReference>
<dbReference type="NCBIfam" id="TIGR03500">
    <property type="entry name" value="FliO_TIGR"/>
    <property type="match status" value="1"/>
</dbReference>
<name>A0ABV6RUR0_9GAMM</name>
<proteinExistence type="inferred from homology"/>
<evidence type="ECO:0000256" key="5">
    <source>
        <dbReference type="RuleBase" id="RU362064"/>
    </source>
</evidence>
<evidence type="ECO:0000256" key="6">
    <source>
        <dbReference type="SAM" id="MobiDB-lite"/>
    </source>
</evidence>
<evidence type="ECO:0000256" key="2">
    <source>
        <dbReference type="ARBA" id="ARBA00022692"/>
    </source>
</evidence>
<evidence type="ECO:0000256" key="4">
    <source>
        <dbReference type="ARBA" id="ARBA00023136"/>
    </source>
</evidence>
<reference evidence="7 8" key="1">
    <citation type="submission" date="2024-09" db="EMBL/GenBank/DDBJ databases">
        <authorList>
            <person name="Sun Q."/>
            <person name="Mori K."/>
        </authorList>
    </citation>
    <scope>NUCLEOTIDE SEQUENCE [LARGE SCALE GENOMIC DNA]</scope>
    <source>
        <strain evidence="7 8">KCTC 23076</strain>
    </source>
</reference>
<sequence>MDTVFLALRVIVSLAVVLGVLWYLQKKLSKRGIGRAAGKAVTLIGRQAVGPKASVAVVEIDGRRLVLGVTEHQITVLHSAEAHLTVADPADRALHPFEVSMNEVSAPVYPDNVRPITAPIPIRAVVSTPDTAPDQELRRPRRHRQQPTSRMAGSILSPETWRQASAAIREVR</sequence>
<accession>A0ABV6RUR0</accession>
<keyword evidence="7" id="KW-0966">Cell projection</keyword>